<dbReference type="EMBL" id="DF157096">
    <property type="protein sequence ID" value="GAB65047.1"/>
    <property type="molecule type" value="Genomic_DNA"/>
</dbReference>
<keyword evidence="2" id="KW-1185">Reference proteome</keyword>
<dbReference type="PhylomeDB" id="K6V7H3"/>
<reference evidence="1 2" key="1">
    <citation type="journal article" date="2012" name="Nat. Genet.">
        <title>Plasmodium cynomolgi genome sequences provide insight into Plasmodium vivax and the monkey malaria clade.</title>
        <authorList>
            <person name="Tachibana S."/>
            <person name="Sullivan S.A."/>
            <person name="Kawai S."/>
            <person name="Nakamura S."/>
            <person name="Kim H.R."/>
            <person name="Goto N."/>
            <person name="Arisue N."/>
            <person name="Palacpac N.M.Q."/>
            <person name="Honma H."/>
            <person name="Yagi M."/>
            <person name="Tougan T."/>
            <person name="Katakai Y."/>
            <person name="Kaneko O."/>
            <person name="Mita T."/>
            <person name="Kita K."/>
            <person name="Yasutomi Y."/>
            <person name="Sutton P.L."/>
            <person name="Shakhbatyan R."/>
            <person name="Horii T."/>
            <person name="Yasunaga T."/>
            <person name="Barnwell J.W."/>
            <person name="Escalante A.A."/>
            <person name="Carlton J.M."/>
            <person name="Tanabe K."/>
        </authorList>
    </citation>
    <scope>NUCLEOTIDE SEQUENCE [LARGE SCALE GENOMIC DNA]</scope>
    <source>
        <strain evidence="1 2">B</strain>
    </source>
</reference>
<organism evidence="1 2">
    <name type="scientific">Plasmodium cynomolgi (strain B)</name>
    <dbReference type="NCBI Taxonomy" id="1120755"/>
    <lineage>
        <taxon>Eukaryota</taxon>
        <taxon>Sar</taxon>
        <taxon>Alveolata</taxon>
        <taxon>Apicomplexa</taxon>
        <taxon>Aconoidasida</taxon>
        <taxon>Haemosporida</taxon>
        <taxon>Plasmodiidae</taxon>
        <taxon>Plasmodium</taxon>
        <taxon>Plasmodium (Plasmodium)</taxon>
    </lineage>
</organism>
<sequence length="195" mass="22267">MAGKRQSEPSPQLYTATISDAINRYSFMGTGEYHSGSFELNRNVPEDKEAATHSDWTIIQDGTSDEEGELQTYSSIVLGGMNEPIRRRVTEREFAPCRWRGNIKDSPKERPMDVLLNKQTENEGEWTKYILKFLLTAEEANKSKDIQDIVNRIEHEEIKELVLYHSKVVLSEIRKIYKVLGGLVNGGVWKNECTG</sequence>
<dbReference type="AlphaFoldDB" id="K6V7H3"/>
<gene>
    <name evidence="1" type="ORF">PCYB_042510</name>
</gene>
<name>K6V7H3_PLACD</name>
<dbReference type="Proteomes" id="UP000006319">
    <property type="component" value="Chromosome 4"/>
</dbReference>
<dbReference type="RefSeq" id="XP_004225448.1">
    <property type="nucleotide sequence ID" value="XM_004225400.1"/>
</dbReference>
<dbReference type="VEuPathDB" id="PlasmoDB:PCYB_042510"/>
<evidence type="ECO:0000313" key="2">
    <source>
        <dbReference type="Proteomes" id="UP000006319"/>
    </source>
</evidence>
<dbReference type="KEGG" id="pcy:PCYB_042510"/>
<dbReference type="eggNOG" id="ENOG502QY1U">
    <property type="taxonomic scope" value="Eukaryota"/>
</dbReference>
<proteinExistence type="predicted"/>
<dbReference type="OrthoDB" id="372735at2759"/>
<accession>K6V7H3</accession>
<dbReference type="GeneID" id="14695885"/>
<protein>
    <submittedName>
        <fullName evidence="1">Uncharacterized protein</fullName>
    </submittedName>
</protein>
<evidence type="ECO:0000313" key="1">
    <source>
        <dbReference type="EMBL" id="GAB65047.1"/>
    </source>
</evidence>